<reference evidence="1 2" key="1">
    <citation type="submission" date="2024-10" db="EMBL/GenBank/DDBJ databases">
        <title>Updated reference genomes for cyclostephanoid diatoms.</title>
        <authorList>
            <person name="Roberts W.R."/>
            <person name="Alverson A.J."/>
        </authorList>
    </citation>
    <scope>NUCLEOTIDE SEQUENCE [LARGE SCALE GENOMIC DNA]</scope>
    <source>
        <strain evidence="1 2">AJA232-27</strain>
    </source>
</reference>
<accession>A0ABD3MCF6</accession>
<name>A0ABD3MCF6_9STRA</name>
<evidence type="ECO:0000313" key="2">
    <source>
        <dbReference type="Proteomes" id="UP001530293"/>
    </source>
</evidence>
<sequence length="18" mass="2056">MMLLAHCSRPTSWQGIQP</sequence>
<dbReference type="Proteomes" id="UP001530293">
    <property type="component" value="Unassembled WGS sequence"/>
</dbReference>
<comment type="caution">
    <text evidence="1">The sequence shown here is derived from an EMBL/GenBank/DDBJ whole genome shotgun (WGS) entry which is preliminary data.</text>
</comment>
<protein>
    <submittedName>
        <fullName evidence="1">Uncharacterized protein</fullName>
    </submittedName>
</protein>
<dbReference type="AlphaFoldDB" id="A0ABD3MCF6"/>
<evidence type="ECO:0000313" key="1">
    <source>
        <dbReference type="EMBL" id="KAL3761800.1"/>
    </source>
</evidence>
<proteinExistence type="predicted"/>
<gene>
    <name evidence="1" type="ORF">ACHAWU_001316</name>
</gene>
<organism evidence="1 2">
    <name type="scientific">Discostella pseudostelligera</name>
    <dbReference type="NCBI Taxonomy" id="259834"/>
    <lineage>
        <taxon>Eukaryota</taxon>
        <taxon>Sar</taxon>
        <taxon>Stramenopiles</taxon>
        <taxon>Ochrophyta</taxon>
        <taxon>Bacillariophyta</taxon>
        <taxon>Coscinodiscophyceae</taxon>
        <taxon>Thalassiosirophycidae</taxon>
        <taxon>Stephanodiscales</taxon>
        <taxon>Stephanodiscaceae</taxon>
        <taxon>Discostella</taxon>
    </lineage>
</organism>
<dbReference type="EMBL" id="JALLBG020000147">
    <property type="protein sequence ID" value="KAL3761800.1"/>
    <property type="molecule type" value="Genomic_DNA"/>
</dbReference>
<keyword evidence="2" id="KW-1185">Reference proteome</keyword>